<evidence type="ECO:0000256" key="3">
    <source>
        <dbReference type="ARBA" id="ARBA00023163"/>
    </source>
</evidence>
<dbReference type="InterPro" id="IPR036388">
    <property type="entry name" value="WH-like_DNA-bd_sf"/>
</dbReference>
<dbReference type="Proteomes" id="UP001500449">
    <property type="component" value="Unassembled WGS sequence"/>
</dbReference>
<comment type="caution">
    <text evidence="5">The sequence shown here is derived from an EMBL/GenBank/DDBJ whole genome shotgun (WGS) entry which is preliminary data.</text>
</comment>
<keyword evidence="3" id="KW-0804">Transcription</keyword>
<organism evidence="5 6">
    <name type="scientific">Pseudonocardia ailaonensis</name>
    <dbReference type="NCBI Taxonomy" id="367279"/>
    <lineage>
        <taxon>Bacteria</taxon>
        <taxon>Bacillati</taxon>
        <taxon>Actinomycetota</taxon>
        <taxon>Actinomycetes</taxon>
        <taxon>Pseudonocardiales</taxon>
        <taxon>Pseudonocardiaceae</taxon>
        <taxon>Pseudonocardia</taxon>
    </lineage>
</organism>
<keyword evidence="6" id="KW-1185">Reference proteome</keyword>
<keyword evidence="1" id="KW-0805">Transcription regulation</keyword>
<dbReference type="RefSeq" id="WP_344416270.1">
    <property type="nucleotide sequence ID" value="NZ_BAAAQK010000005.1"/>
</dbReference>
<evidence type="ECO:0000256" key="2">
    <source>
        <dbReference type="ARBA" id="ARBA00023125"/>
    </source>
</evidence>
<proteinExistence type="predicted"/>
<dbReference type="PANTHER" id="PTHR33204">
    <property type="entry name" value="TRANSCRIPTIONAL REGULATOR, MARR FAMILY"/>
    <property type="match status" value="1"/>
</dbReference>
<dbReference type="Gene3D" id="1.10.10.10">
    <property type="entry name" value="Winged helix-like DNA-binding domain superfamily/Winged helix DNA-binding domain"/>
    <property type="match status" value="1"/>
</dbReference>
<evidence type="ECO:0000313" key="6">
    <source>
        <dbReference type="Proteomes" id="UP001500449"/>
    </source>
</evidence>
<keyword evidence="2" id="KW-0238">DNA-binding</keyword>
<reference evidence="5 6" key="1">
    <citation type="journal article" date="2019" name="Int. J. Syst. Evol. Microbiol.">
        <title>The Global Catalogue of Microorganisms (GCM) 10K type strain sequencing project: providing services to taxonomists for standard genome sequencing and annotation.</title>
        <authorList>
            <consortium name="The Broad Institute Genomics Platform"/>
            <consortium name="The Broad Institute Genome Sequencing Center for Infectious Disease"/>
            <person name="Wu L."/>
            <person name="Ma J."/>
        </authorList>
    </citation>
    <scope>NUCLEOTIDE SEQUENCE [LARGE SCALE GENOMIC DNA]</scope>
    <source>
        <strain evidence="5 6">JCM 16009</strain>
    </source>
</reference>
<accession>A0ABN2N190</accession>
<protein>
    <submittedName>
        <fullName evidence="5">Helix-turn-helix domain-containing protein</fullName>
    </submittedName>
</protein>
<dbReference type="Pfam" id="PF01638">
    <property type="entry name" value="HxlR"/>
    <property type="match status" value="1"/>
</dbReference>
<dbReference type="InterPro" id="IPR036390">
    <property type="entry name" value="WH_DNA-bd_sf"/>
</dbReference>
<dbReference type="InterPro" id="IPR002577">
    <property type="entry name" value="HTH_HxlR"/>
</dbReference>
<evidence type="ECO:0000256" key="1">
    <source>
        <dbReference type="ARBA" id="ARBA00023015"/>
    </source>
</evidence>
<name>A0ABN2N190_9PSEU</name>
<evidence type="ECO:0000313" key="5">
    <source>
        <dbReference type="EMBL" id="GAA1846716.1"/>
    </source>
</evidence>
<dbReference type="PANTHER" id="PTHR33204:SF18">
    <property type="entry name" value="TRANSCRIPTIONAL REGULATORY PROTEIN"/>
    <property type="match status" value="1"/>
</dbReference>
<gene>
    <name evidence="5" type="ORF">GCM10009836_27910</name>
</gene>
<dbReference type="InterPro" id="IPR011991">
    <property type="entry name" value="ArsR-like_HTH"/>
</dbReference>
<evidence type="ECO:0000259" key="4">
    <source>
        <dbReference type="PROSITE" id="PS51118"/>
    </source>
</evidence>
<dbReference type="EMBL" id="BAAAQK010000005">
    <property type="protein sequence ID" value="GAA1846716.1"/>
    <property type="molecule type" value="Genomic_DNA"/>
</dbReference>
<dbReference type="PROSITE" id="PS51118">
    <property type="entry name" value="HTH_HXLR"/>
    <property type="match status" value="1"/>
</dbReference>
<dbReference type="SUPFAM" id="SSF46785">
    <property type="entry name" value="Winged helix' DNA-binding domain"/>
    <property type="match status" value="1"/>
</dbReference>
<dbReference type="CDD" id="cd00090">
    <property type="entry name" value="HTH_ARSR"/>
    <property type="match status" value="1"/>
</dbReference>
<feature type="domain" description="HTH hxlR-type" evidence="4">
    <location>
        <begin position="11"/>
        <end position="110"/>
    </location>
</feature>
<sequence>MEWTEWDSRTCSVARTAALIGDAWTVLILRDLLNGVRRFDELATHLGIARNVLTRRLAALVDAGLIEKVPYREPGRRERHEYRLTPAGVDLRIVLNALRDWGDQHLADEDGQPMRVEHADCGAEVHVVMRCEAGHDIDRHTRLRSVPGPGARLLPTA</sequence>